<keyword evidence="6 10" id="KW-1133">Transmembrane helix</keyword>
<dbReference type="EMBL" id="KB007885">
    <property type="protein sequence ID" value="ELR22325.1"/>
    <property type="molecule type" value="Genomic_DNA"/>
</dbReference>
<dbReference type="GO" id="GO:0055085">
    <property type="term" value="P:transmembrane transport"/>
    <property type="evidence" value="ECO:0007669"/>
    <property type="project" value="InterPro"/>
</dbReference>
<dbReference type="SUPFAM" id="SSF103506">
    <property type="entry name" value="Mitochondrial carrier"/>
    <property type="match status" value="1"/>
</dbReference>
<feature type="transmembrane region" description="Helical" evidence="10">
    <location>
        <begin position="77"/>
        <end position="100"/>
    </location>
</feature>
<evidence type="ECO:0000313" key="12">
    <source>
        <dbReference type="Proteomes" id="UP000011083"/>
    </source>
</evidence>
<dbReference type="InterPro" id="IPR023395">
    <property type="entry name" value="MCP_dom_sf"/>
</dbReference>
<keyword evidence="12" id="KW-1185">Reference proteome</keyword>
<evidence type="ECO:0000313" key="11">
    <source>
        <dbReference type="EMBL" id="ELR22325.1"/>
    </source>
</evidence>
<accession>L8HAU7</accession>
<keyword evidence="3 9" id="KW-0813">Transport</keyword>
<dbReference type="PROSITE" id="PS50920">
    <property type="entry name" value="SOLCAR"/>
    <property type="match status" value="3"/>
</dbReference>
<keyword evidence="7 8" id="KW-0472">Membrane</keyword>
<evidence type="ECO:0000256" key="1">
    <source>
        <dbReference type="ARBA" id="ARBA00004141"/>
    </source>
</evidence>
<keyword evidence="4 8" id="KW-0812">Transmembrane</keyword>
<comment type="subcellular location">
    <subcellularLocation>
        <location evidence="1">Membrane</location>
        <topology evidence="1">Multi-pass membrane protein</topology>
    </subcellularLocation>
</comment>
<dbReference type="InterPro" id="IPR044712">
    <property type="entry name" value="SLC25A32-like"/>
</dbReference>
<dbReference type="GeneID" id="14923258"/>
<comment type="similarity">
    <text evidence="2 9">Belongs to the mitochondrial carrier (TC 2.A.29) family.</text>
</comment>
<evidence type="ECO:0000256" key="7">
    <source>
        <dbReference type="ARBA" id="ARBA00023136"/>
    </source>
</evidence>
<proteinExistence type="inferred from homology"/>
<dbReference type="PANTHER" id="PTHR45683">
    <property type="entry name" value="MITOCHONDRIAL NICOTINAMIDE ADENINE DINUCLEOTIDE TRANSPORTER 1-RELATED-RELATED"/>
    <property type="match status" value="1"/>
</dbReference>
<dbReference type="KEGG" id="acan:ACA1_252810"/>
<dbReference type="Gene3D" id="1.50.40.10">
    <property type="entry name" value="Mitochondrial carrier domain"/>
    <property type="match status" value="2"/>
</dbReference>
<evidence type="ECO:0000256" key="9">
    <source>
        <dbReference type="RuleBase" id="RU000488"/>
    </source>
</evidence>
<dbReference type="GO" id="GO:0016020">
    <property type="term" value="C:membrane"/>
    <property type="evidence" value="ECO:0007669"/>
    <property type="project" value="UniProtKB-SubCell"/>
</dbReference>
<evidence type="ECO:0000256" key="4">
    <source>
        <dbReference type="ARBA" id="ARBA00022692"/>
    </source>
</evidence>
<keyword evidence="5" id="KW-0677">Repeat</keyword>
<organism evidence="11 12">
    <name type="scientific">Acanthamoeba castellanii (strain ATCC 30010 / Neff)</name>
    <dbReference type="NCBI Taxonomy" id="1257118"/>
    <lineage>
        <taxon>Eukaryota</taxon>
        <taxon>Amoebozoa</taxon>
        <taxon>Discosea</taxon>
        <taxon>Longamoebia</taxon>
        <taxon>Centramoebida</taxon>
        <taxon>Acanthamoebidae</taxon>
        <taxon>Acanthamoeba</taxon>
    </lineage>
</organism>
<dbReference type="Pfam" id="PF00153">
    <property type="entry name" value="Mito_carr"/>
    <property type="match status" value="3"/>
</dbReference>
<evidence type="ECO:0000256" key="6">
    <source>
        <dbReference type="ARBA" id="ARBA00022989"/>
    </source>
</evidence>
<dbReference type="GO" id="GO:0006862">
    <property type="term" value="P:nucleotide transport"/>
    <property type="evidence" value="ECO:0007669"/>
    <property type="project" value="InterPro"/>
</dbReference>
<feature type="repeat" description="Solcar" evidence="8">
    <location>
        <begin position="203"/>
        <end position="284"/>
    </location>
</feature>
<dbReference type="InterPro" id="IPR018108">
    <property type="entry name" value="MCP_transmembrane"/>
</dbReference>
<dbReference type="STRING" id="1257118.L8HAU7"/>
<dbReference type="Proteomes" id="UP000011083">
    <property type="component" value="Unassembled WGS sequence"/>
</dbReference>
<dbReference type="OrthoDB" id="428293at2759"/>
<dbReference type="VEuPathDB" id="AmoebaDB:ACA1_252810"/>
<evidence type="ECO:0000256" key="2">
    <source>
        <dbReference type="ARBA" id="ARBA00006375"/>
    </source>
</evidence>
<name>L8HAU7_ACACF</name>
<feature type="repeat" description="Solcar" evidence="8">
    <location>
        <begin position="15"/>
        <end position="106"/>
    </location>
</feature>
<evidence type="ECO:0000256" key="10">
    <source>
        <dbReference type="SAM" id="Phobius"/>
    </source>
</evidence>
<dbReference type="AlphaFoldDB" id="L8HAU7"/>
<sequence length="294" mass="32740">MEGGRKGKEPAAGVVSPRASSVIGAVASLGTNLVLYPLDLIKVKLQARAYKEMLEASRFRALRTVVASTFRDGGLRAFYVGLTPGLIGPMAAWGSFMWIYNRTRCYHGHWDSTPSVGMTLVTNPIFVIKTRMQTATKEQRLHGFFAEVRELVRTEGLRGMYKGLVPALPLTCHAALHWTIFERFKQLVAQWHGDPNRPVNVAETFLTASSSKVVAAALTYPLHVMKTCMQSQRGLSVIPLREVVANIYRVNGVRGYYSGFMPHLLRTVPNSTVTLFFIERLSQAVLQWQAQASR</sequence>
<dbReference type="RefSeq" id="XP_004367581.1">
    <property type="nucleotide sequence ID" value="XM_004367524.1"/>
</dbReference>
<evidence type="ECO:0000256" key="5">
    <source>
        <dbReference type="ARBA" id="ARBA00022737"/>
    </source>
</evidence>
<evidence type="ECO:0000256" key="8">
    <source>
        <dbReference type="PROSITE-ProRule" id="PRU00282"/>
    </source>
</evidence>
<feature type="repeat" description="Solcar" evidence="8">
    <location>
        <begin position="108"/>
        <end position="187"/>
    </location>
</feature>
<dbReference type="OMA" id="TLFRGCP"/>
<gene>
    <name evidence="11" type="ORF">ACA1_252810</name>
</gene>
<protein>
    <submittedName>
        <fullName evidence="11">Carrier superfamily protein</fullName>
    </submittedName>
</protein>
<reference evidence="11 12" key="1">
    <citation type="journal article" date="2013" name="Genome Biol.">
        <title>Genome of Acanthamoeba castellanii highlights extensive lateral gene transfer and early evolution of tyrosine kinase signaling.</title>
        <authorList>
            <person name="Clarke M."/>
            <person name="Lohan A.J."/>
            <person name="Liu B."/>
            <person name="Lagkouvardos I."/>
            <person name="Roy S."/>
            <person name="Zafar N."/>
            <person name="Bertelli C."/>
            <person name="Schilde C."/>
            <person name="Kianianmomeni A."/>
            <person name="Burglin T.R."/>
            <person name="Frech C."/>
            <person name="Turcotte B."/>
            <person name="Kopec K.O."/>
            <person name="Synnott J.M."/>
            <person name="Choo C."/>
            <person name="Paponov I."/>
            <person name="Finkler A."/>
            <person name="Soon Heng Tan C."/>
            <person name="Hutchins A.P."/>
            <person name="Weinmeier T."/>
            <person name="Rattei T."/>
            <person name="Chu J.S."/>
            <person name="Gimenez G."/>
            <person name="Irimia M."/>
            <person name="Rigden D.J."/>
            <person name="Fitzpatrick D.A."/>
            <person name="Lorenzo-Morales J."/>
            <person name="Bateman A."/>
            <person name="Chiu C.H."/>
            <person name="Tang P."/>
            <person name="Hegemann P."/>
            <person name="Fromm H."/>
            <person name="Raoult D."/>
            <person name="Greub G."/>
            <person name="Miranda-Saavedra D."/>
            <person name="Chen N."/>
            <person name="Nash P."/>
            <person name="Ginger M.L."/>
            <person name="Horn M."/>
            <person name="Schaap P."/>
            <person name="Caler L."/>
            <person name="Loftus B."/>
        </authorList>
    </citation>
    <scope>NUCLEOTIDE SEQUENCE [LARGE SCALE GENOMIC DNA]</scope>
    <source>
        <strain evidence="11 12">Neff</strain>
    </source>
</reference>
<evidence type="ECO:0000256" key="3">
    <source>
        <dbReference type="ARBA" id="ARBA00022448"/>
    </source>
</evidence>